<sequence length="62" mass="7094">MIFVVVIILLAIGVFLIVKSNKEDENSVLLRWVGISIVIMSLFFIVLLIYQIIDIKTHRVGH</sequence>
<comment type="caution">
    <text evidence="2">The sequence shown here is derived from an EMBL/GenBank/DDBJ whole genome shotgun (WGS) entry which is preliminary data.</text>
</comment>
<keyword evidence="1" id="KW-0472">Membrane</keyword>
<gene>
    <name evidence="2" type="ORF">ACFQ3J_15060</name>
</gene>
<organism evidence="2 3">
    <name type="scientific">Paenibacillus provencensis</name>
    <dbReference type="NCBI Taxonomy" id="441151"/>
    <lineage>
        <taxon>Bacteria</taxon>
        <taxon>Bacillati</taxon>
        <taxon>Bacillota</taxon>
        <taxon>Bacilli</taxon>
        <taxon>Bacillales</taxon>
        <taxon>Paenibacillaceae</taxon>
        <taxon>Paenibacillus</taxon>
    </lineage>
</organism>
<evidence type="ECO:0000313" key="2">
    <source>
        <dbReference type="EMBL" id="MFD1129491.1"/>
    </source>
</evidence>
<accession>A0ABW3Q164</accession>
<reference evidence="3" key="1">
    <citation type="journal article" date="2019" name="Int. J. Syst. Evol. Microbiol.">
        <title>The Global Catalogue of Microorganisms (GCM) 10K type strain sequencing project: providing services to taxonomists for standard genome sequencing and annotation.</title>
        <authorList>
            <consortium name="The Broad Institute Genomics Platform"/>
            <consortium name="The Broad Institute Genome Sequencing Center for Infectious Disease"/>
            <person name="Wu L."/>
            <person name="Ma J."/>
        </authorList>
    </citation>
    <scope>NUCLEOTIDE SEQUENCE [LARGE SCALE GENOMIC DNA]</scope>
    <source>
        <strain evidence="3">CCUG 53519</strain>
    </source>
</reference>
<protein>
    <submittedName>
        <fullName evidence="2">Uncharacterized protein</fullName>
    </submittedName>
</protein>
<keyword evidence="1" id="KW-0812">Transmembrane</keyword>
<dbReference type="Proteomes" id="UP001597169">
    <property type="component" value="Unassembled WGS sequence"/>
</dbReference>
<dbReference type="EMBL" id="JBHTKX010000001">
    <property type="protein sequence ID" value="MFD1129491.1"/>
    <property type="molecule type" value="Genomic_DNA"/>
</dbReference>
<evidence type="ECO:0000256" key="1">
    <source>
        <dbReference type="SAM" id="Phobius"/>
    </source>
</evidence>
<name>A0ABW3Q164_9BACL</name>
<feature type="transmembrane region" description="Helical" evidence="1">
    <location>
        <begin position="30"/>
        <end position="53"/>
    </location>
</feature>
<evidence type="ECO:0000313" key="3">
    <source>
        <dbReference type="Proteomes" id="UP001597169"/>
    </source>
</evidence>
<proteinExistence type="predicted"/>
<keyword evidence="3" id="KW-1185">Reference proteome</keyword>
<keyword evidence="1" id="KW-1133">Transmembrane helix</keyword>
<dbReference type="RefSeq" id="WP_251582447.1">
    <property type="nucleotide sequence ID" value="NZ_JBHTKX010000001.1"/>
</dbReference>